<dbReference type="PROSITE" id="PS00062">
    <property type="entry name" value="ALDOKETO_REDUCTASE_2"/>
    <property type="match status" value="1"/>
</dbReference>
<accession>A0A1L8D700</accession>
<reference evidence="3" key="1">
    <citation type="submission" date="2016-08" db="EMBL/GenBank/DDBJ databases">
        <title>Transcriptome of the diamond-back moth (Plutella xylostella).</title>
        <authorList>
            <person name="He P."/>
        </authorList>
    </citation>
    <scope>NUCLEOTIDE SEQUENCE</scope>
    <source>
        <strain evidence="3">Lab strain</strain>
        <tissue evidence="3">Multi</tissue>
    </source>
</reference>
<dbReference type="InterPro" id="IPR020471">
    <property type="entry name" value="AKR"/>
</dbReference>
<dbReference type="Gene3D" id="3.20.20.100">
    <property type="entry name" value="NADP-dependent oxidoreductase domain"/>
    <property type="match status" value="1"/>
</dbReference>
<feature type="chain" id="PRO_5009875483" evidence="1">
    <location>
        <begin position="23"/>
        <end position="386"/>
    </location>
</feature>
<dbReference type="InterPro" id="IPR023210">
    <property type="entry name" value="NADP_OxRdtase_dom"/>
</dbReference>
<dbReference type="PANTHER" id="PTHR11732">
    <property type="entry name" value="ALDO/KETO REDUCTASE"/>
    <property type="match status" value="1"/>
</dbReference>
<keyword evidence="1" id="KW-0732">Signal</keyword>
<dbReference type="AlphaFoldDB" id="A0A1L8D700"/>
<sequence>MSGTVVARSALCAALLTTAALAGVLSSGSVPKAPYLELNDGHRLPQLGLGTWLGNSSQGRIKPQGHEVQQAVEWAIAAGYRHIDTARVYGTEPQVGAAIREAVRRGDVKREDLFVTTKLWNDRHAREAVVPALRESLAALGLDYVDLYLVHWPIGQFSIVKFITMVKGLASKISINHQLSRVLFKHHSLPQPNGSYDLTGHLSTWRGMEEARRLGLARSIGLSNFNQSQIEGILAGCEVKPAVLQVEMNLNLQQESLHAYCASRGIVVTAYTPFGSLLKGGAGAGAGAGATRVDDTALVEMAGRYNKTVPQIVLRYLMELGVAAIPKTITKQRVEQNIDIFDFHLTGADRAALRGLDAGLRTIAGGRFVVNRGEPQPSPEALDGTL</sequence>
<dbReference type="Pfam" id="PF00248">
    <property type="entry name" value="Aldo_ket_red"/>
    <property type="match status" value="1"/>
</dbReference>
<organism evidence="3">
    <name type="scientific">Plutella xylostella</name>
    <name type="common">Diamondback moth</name>
    <name type="synonym">Plutella maculipennis</name>
    <dbReference type="NCBI Taxonomy" id="51655"/>
    <lineage>
        <taxon>Eukaryota</taxon>
        <taxon>Metazoa</taxon>
        <taxon>Ecdysozoa</taxon>
        <taxon>Arthropoda</taxon>
        <taxon>Hexapoda</taxon>
        <taxon>Insecta</taxon>
        <taxon>Pterygota</taxon>
        <taxon>Neoptera</taxon>
        <taxon>Endopterygota</taxon>
        <taxon>Lepidoptera</taxon>
        <taxon>Glossata</taxon>
        <taxon>Ditrysia</taxon>
        <taxon>Yponomeutoidea</taxon>
        <taxon>Plutellidae</taxon>
        <taxon>Plutella</taxon>
    </lineage>
</organism>
<dbReference type="PROSITE" id="PS00798">
    <property type="entry name" value="ALDOKETO_REDUCTASE_1"/>
    <property type="match status" value="1"/>
</dbReference>
<evidence type="ECO:0000259" key="2">
    <source>
        <dbReference type="Pfam" id="PF00248"/>
    </source>
</evidence>
<dbReference type="GO" id="GO:0016491">
    <property type="term" value="F:oxidoreductase activity"/>
    <property type="evidence" value="ECO:0007669"/>
    <property type="project" value="InterPro"/>
</dbReference>
<feature type="signal peptide" evidence="1">
    <location>
        <begin position="1"/>
        <end position="22"/>
    </location>
</feature>
<protein>
    <submittedName>
        <fullName evidence="3">Aldehyde reductase-11</fullName>
    </submittedName>
</protein>
<proteinExistence type="evidence at transcript level"/>
<dbReference type="EMBL" id="GEYN01000019">
    <property type="protein sequence ID" value="JAV02110.1"/>
    <property type="molecule type" value="mRNA"/>
</dbReference>
<evidence type="ECO:0000256" key="1">
    <source>
        <dbReference type="SAM" id="SignalP"/>
    </source>
</evidence>
<name>A0A1L8D700_PLUXY</name>
<dbReference type="PRINTS" id="PR00069">
    <property type="entry name" value="ALDKETRDTASE"/>
</dbReference>
<dbReference type="SUPFAM" id="SSF51430">
    <property type="entry name" value="NAD(P)-linked oxidoreductase"/>
    <property type="match status" value="1"/>
</dbReference>
<evidence type="ECO:0000313" key="3">
    <source>
        <dbReference type="EMBL" id="JAV02110.1"/>
    </source>
</evidence>
<dbReference type="InterPro" id="IPR036812">
    <property type="entry name" value="NAD(P)_OxRdtase_dom_sf"/>
</dbReference>
<dbReference type="InterPro" id="IPR018170">
    <property type="entry name" value="Aldo/ket_reductase_CS"/>
</dbReference>
<feature type="domain" description="NADP-dependent oxidoreductase" evidence="2">
    <location>
        <begin position="47"/>
        <end position="356"/>
    </location>
</feature>